<reference evidence="4 5" key="1">
    <citation type="submission" date="2016-10" db="EMBL/GenBank/DDBJ databases">
        <authorList>
            <person name="de Groot N.N."/>
        </authorList>
    </citation>
    <scope>NUCLEOTIDE SEQUENCE [LARGE SCALE GENOMIC DNA]</scope>
    <source>
        <strain evidence="4 5">JCM 10630</strain>
    </source>
</reference>
<keyword evidence="1" id="KW-0732">Signal</keyword>
<proteinExistence type="predicted"/>
<dbReference type="AlphaFoldDB" id="A0A1G7ISQ6"/>
<name>A0A1G7ISQ6_9GAMM</name>
<keyword evidence="6" id="KW-1185">Reference proteome</keyword>
<dbReference type="Proteomes" id="UP001278050">
    <property type="component" value="Unassembled WGS sequence"/>
</dbReference>
<evidence type="ECO:0000313" key="6">
    <source>
        <dbReference type="Proteomes" id="UP001278050"/>
    </source>
</evidence>
<feature type="chain" id="PRO_5010168764" evidence="1">
    <location>
        <begin position="21"/>
        <end position="271"/>
    </location>
</feature>
<reference evidence="3 6" key="2">
    <citation type="submission" date="2023-11" db="EMBL/GenBank/DDBJ databases">
        <title>MicrobeMod: A computational toolkit for identifying prokaryotic methylation and restriction-modification with nanopore sequencing.</title>
        <authorList>
            <person name="Crits-Christoph A."/>
            <person name="Kang S.C."/>
            <person name="Lee H."/>
            <person name="Ostrov N."/>
        </authorList>
    </citation>
    <scope>NUCLEOTIDE SEQUENCE [LARGE SCALE GENOMIC DNA]</scope>
    <source>
        <strain evidence="3 6">ATCC BAA-571</strain>
    </source>
</reference>
<dbReference type="SUPFAM" id="SSF53850">
    <property type="entry name" value="Periplasmic binding protein-like II"/>
    <property type="match status" value="1"/>
</dbReference>
<sequence length="271" mass="30592">MKPVRLCLLSAVLLAPTALAQNYVVGVEELPFAPHYSLDAQGDYRGFAREVLDAFAADSGVSLSYKALPVEQLLPALQRGEIDFKYPDSPHWAQAEKASMTLHYSQAVVDYVDGVLVAPQRQGRALDDIQRLSLVQGWTPRGYEQRIGSGQIQLGYSDDLRQMIRQALKQDTDGAYFNVVVAAYYLDNIRARPGALVFDPTLPHTRGSFHLSSSRHPALLARFDRYLGERAVQVAELKRQHRVEANLDSDYLGLEQWKVDFLERRKTRVQY</sequence>
<dbReference type="EMBL" id="FNAE01000006">
    <property type="protein sequence ID" value="SDF15762.1"/>
    <property type="molecule type" value="Genomic_DNA"/>
</dbReference>
<gene>
    <name evidence="4" type="ORF">SAMN05216575_10625</name>
    <name evidence="3" type="ORF">SIM71_24550</name>
</gene>
<dbReference type="OrthoDB" id="5416480at2"/>
<organism evidence="4 5">
    <name type="scientific">Ectopseudomonas alcaliphila</name>
    <dbReference type="NCBI Taxonomy" id="101564"/>
    <lineage>
        <taxon>Bacteria</taxon>
        <taxon>Pseudomonadati</taxon>
        <taxon>Pseudomonadota</taxon>
        <taxon>Gammaproteobacteria</taxon>
        <taxon>Pseudomonadales</taxon>
        <taxon>Pseudomonadaceae</taxon>
        <taxon>Ectopseudomonas</taxon>
    </lineage>
</organism>
<feature type="signal peptide" evidence="1">
    <location>
        <begin position="1"/>
        <end position="20"/>
    </location>
</feature>
<dbReference type="EMBL" id="JAWXXP010000001">
    <property type="protein sequence ID" value="MDX5995248.1"/>
    <property type="molecule type" value="Genomic_DNA"/>
</dbReference>
<evidence type="ECO:0000313" key="5">
    <source>
        <dbReference type="Proteomes" id="UP000182413"/>
    </source>
</evidence>
<evidence type="ECO:0000313" key="4">
    <source>
        <dbReference type="EMBL" id="SDF15762.1"/>
    </source>
</evidence>
<dbReference type="Gene3D" id="3.40.190.10">
    <property type="entry name" value="Periplasmic binding protein-like II"/>
    <property type="match status" value="2"/>
</dbReference>
<feature type="domain" description="Solute-binding protein family 3/N-terminal" evidence="2">
    <location>
        <begin position="32"/>
        <end position="85"/>
    </location>
</feature>
<evidence type="ECO:0000256" key="1">
    <source>
        <dbReference type="SAM" id="SignalP"/>
    </source>
</evidence>
<evidence type="ECO:0000313" key="3">
    <source>
        <dbReference type="EMBL" id="MDX5995248.1"/>
    </source>
</evidence>
<protein>
    <submittedName>
        <fullName evidence="4">Extracellular solute-binding protein, family 3</fullName>
    </submittedName>
    <submittedName>
        <fullName evidence="3">Transporter substrate-binding domain-containing protein</fullName>
    </submittedName>
</protein>
<dbReference type="Pfam" id="PF00497">
    <property type="entry name" value="SBP_bac_3"/>
    <property type="match status" value="1"/>
</dbReference>
<dbReference type="RefSeq" id="WP_074680327.1">
    <property type="nucleotide sequence ID" value="NZ_CBCSET010000006.1"/>
</dbReference>
<dbReference type="InterPro" id="IPR001638">
    <property type="entry name" value="Solute-binding_3/MltF_N"/>
</dbReference>
<evidence type="ECO:0000259" key="2">
    <source>
        <dbReference type="Pfam" id="PF00497"/>
    </source>
</evidence>
<accession>A0A1G7ISQ6</accession>
<dbReference type="Proteomes" id="UP000182413">
    <property type="component" value="Unassembled WGS sequence"/>
</dbReference>